<organism evidence="4 5">
    <name type="scientific">Enorma phocaeensis</name>
    <dbReference type="NCBI Taxonomy" id="1871019"/>
    <lineage>
        <taxon>Bacteria</taxon>
        <taxon>Bacillati</taxon>
        <taxon>Actinomycetota</taxon>
        <taxon>Coriobacteriia</taxon>
        <taxon>Coriobacteriales</taxon>
        <taxon>Coriobacteriaceae</taxon>
        <taxon>Enorma</taxon>
    </lineage>
</organism>
<dbReference type="InterPro" id="IPR001890">
    <property type="entry name" value="RNA-binding_CRM"/>
</dbReference>
<dbReference type="RefSeq" id="WP_273188741.1">
    <property type="nucleotide sequence ID" value="NZ_DYUZ01000007.1"/>
</dbReference>
<evidence type="ECO:0000256" key="2">
    <source>
        <dbReference type="PROSITE-ProRule" id="PRU00626"/>
    </source>
</evidence>
<proteinExistence type="predicted"/>
<dbReference type="PANTHER" id="PTHR40065">
    <property type="entry name" value="RNA-BINDING PROTEIN YHBY"/>
    <property type="match status" value="1"/>
</dbReference>
<dbReference type="InterPro" id="IPR051925">
    <property type="entry name" value="RNA-binding_domain"/>
</dbReference>
<dbReference type="PANTHER" id="PTHR40065:SF3">
    <property type="entry name" value="RNA-BINDING PROTEIN YHBY"/>
    <property type="match status" value="1"/>
</dbReference>
<feature type="domain" description="CRM" evidence="3">
    <location>
        <begin position="1"/>
        <end position="97"/>
    </location>
</feature>
<dbReference type="EMBL" id="DYUZ01000007">
    <property type="protein sequence ID" value="HJG36530.1"/>
    <property type="molecule type" value="Genomic_DNA"/>
</dbReference>
<dbReference type="InterPro" id="IPR035920">
    <property type="entry name" value="YhbY-like_sf"/>
</dbReference>
<evidence type="ECO:0000313" key="5">
    <source>
        <dbReference type="Proteomes" id="UP000753256"/>
    </source>
</evidence>
<name>A0A921LU91_9ACTN</name>
<dbReference type="PROSITE" id="PS51295">
    <property type="entry name" value="CRM"/>
    <property type="match status" value="1"/>
</dbReference>
<evidence type="ECO:0000313" key="4">
    <source>
        <dbReference type="EMBL" id="HJG36530.1"/>
    </source>
</evidence>
<dbReference type="AlphaFoldDB" id="A0A921LU91"/>
<evidence type="ECO:0000256" key="1">
    <source>
        <dbReference type="ARBA" id="ARBA00022884"/>
    </source>
</evidence>
<dbReference type="Pfam" id="PF01985">
    <property type="entry name" value="CRS1_YhbY"/>
    <property type="match status" value="1"/>
</dbReference>
<dbReference type="GO" id="GO:0003723">
    <property type="term" value="F:RNA binding"/>
    <property type="evidence" value="ECO:0007669"/>
    <property type="project" value="UniProtKB-UniRule"/>
</dbReference>
<dbReference type="Proteomes" id="UP000753256">
    <property type="component" value="Unassembled WGS sequence"/>
</dbReference>
<gene>
    <name evidence="4" type="primary">yhbY</name>
    <name evidence="4" type="ORF">K8V70_01515</name>
</gene>
<reference evidence="4" key="2">
    <citation type="submission" date="2021-09" db="EMBL/GenBank/DDBJ databases">
        <authorList>
            <person name="Gilroy R."/>
        </authorList>
    </citation>
    <scope>NUCLEOTIDE SEQUENCE</scope>
    <source>
        <strain evidence="4">ChiHjej13B12-9602</strain>
    </source>
</reference>
<dbReference type="SMART" id="SM01103">
    <property type="entry name" value="CRS1_YhbY"/>
    <property type="match status" value="1"/>
</dbReference>
<keyword evidence="1 2" id="KW-0694">RNA-binding</keyword>
<dbReference type="InterPro" id="IPR017924">
    <property type="entry name" value="RNA-binding_YhbY"/>
</dbReference>
<dbReference type="Gene3D" id="3.30.110.60">
    <property type="entry name" value="YhbY-like"/>
    <property type="match status" value="1"/>
</dbReference>
<dbReference type="NCBIfam" id="TIGR00253">
    <property type="entry name" value="RNA_bind_YhbY"/>
    <property type="match status" value="1"/>
</dbReference>
<comment type="caution">
    <text evidence="4">The sequence shown here is derived from an EMBL/GenBank/DDBJ whole genome shotgun (WGS) entry which is preliminary data.</text>
</comment>
<accession>A0A921LU91</accession>
<reference evidence="4" key="1">
    <citation type="journal article" date="2021" name="PeerJ">
        <title>Extensive microbial diversity within the chicken gut microbiome revealed by metagenomics and culture.</title>
        <authorList>
            <person name="Gilroy R."/>
            <person name="Ravi A."/>
            <person name="Getino M."/>
            <person name="Pursley I."/>
            <person name="Horton D.L."/>
            <person name="Alikhan N.F."/>
            <person name="Baker D."/>
            <person name="Gharbi K."/>
            <person name="Hall N."/>
            <person name="Watson M."/>
            <person name="Adriaenssens E.M."/>
            <person name="Foster-Nyarko E."/>
            <person name="Jarju S."/>
            <person name="Secka A."/>
            <person name="Antonio M."/>
            <person name="Oren A."/>
            <person name="Chaudhuri R.R."/>
            <person name="La Ragione R."/>
            <person name="Hildebrand F."/>
            <person name="Pallen M.J."/>
        </authorList>
    </citation>
    <scope>NUCLEOTIDE SEQUENCE</scope>
    <source>
        <strain evidence="4">ChiHjej13B12-9602</strain>
    </source>
</reference>
<sequence>MALTGKQVRQLRSLAHHLNPVIIIGKADVTDGTVDQANEALEAHELIKCSVLDTASTDVREAADELASRCHAEVVQIIGRKFSLYRETSRDDVKKIELV</sequence>
<dbReference type="SUPFAM" id="SSF75471">
    <property type="entry name" value="YhbY-like"/>
    <property type="match status" value="1"/>
</dbReference>
<protein>
    <submittedName>
        <fullName evidence="4">Ribosome assembly RNA-binding protein YhbY</fullName>
    </submittedName>
</protein>
<evidence type="ECO:0000259" key="3">
    <source>
        <dbReference type="PROSITE" id="PS51295"/>
    </source>
</evidence>